<comment type="subcellular location">
    <subcellularLocation>
        <location evidence="1">Membrane</location>
        <topology evidence="1">Multi-pass membrane protein</topology>
    </subcellularLocation>
</comment>
<feature type="transmembrane region" description="Helical" evidence="7">
    <location>
        <begin position="292"/>
        <end position="309"/>
    </location>
</feature>
<gene>
    <name evidence="10" type="ORF">B9M88_02980</name>
    <name evidence="9" type="ORF">GLV84_12425</name>
</gene>
<feature type="transmembrane region" description="Helical" evidence="7">
    <location>
        <begin position="240"/>
        <end position="259"/>
    </location>
</feature>
<comment type="caution">
    <text evidence="9">The sequence shown here is derived from an EMBL/GenBank/DDBJ whole genome shotgun (WGS) entry which is preliminary data.</text>
</comment>
<dbReference type="GO" id="GO:0016020">
    <property type="term" value="C:membrane"/>
    <property type="evidence" value="ECO:0007669"/>
    <property type="project" value="UniProtKB-SubCell"/>
</dbReference>
<keyword evidence="5 7" id="KW-1133">Transmembrane helix</keyword>
<dbReference type="InterPro" id="IPR035952">
    <property type="entry name" value="Rhomboid-like_sf"/>
</dbReference>
<dbReference type="Pfam" id="PF14853">
    <property type="entry name" value="Fis1_TPR_C"/>
    <property type="match status" value="1"/>
</dbReference>
<dbReference type="PANTHER" id="PTHR43731">
    <property type="entry name" value="RHOMBOID PROTEASE"/>
    <property type="match status" value="1"/>
</dbReference>
<evidence type="ECO:0000313" key="11">
    <source>
        <dbReference type="Proteomes" id="UP000195208"/>
    </source>
</evidence>
<dbReference type="Proteomes" id="UP000646308">
    <property type="component" value="Unassembled WGS sequence"/>
</dbReference>
<evidence type="ECO:0000256" key="2">
    <source>
        <dbReference type="ARBA" id="ARBA00009045"/>
    </source>
</evidence>
<feature type="transmembrane region" description="Helical" evidence="7">
    <location>
        <begin position="158"/>
        <end position="177"/>
    </location>
</feature>
<feature type="domain" description="Peptidase S54 rhomboid" evidence="8">
    <location>
        <begin position="199"/>
        <end position="331"/>
    </location>
</feature>
<name>A0A242VH91_9STAP</name>
<dbReference type="SUPFAM" id="SSF48452">
    <property type="entry name" value="TPR-like"/>
    <property type="match status" value="1"/>
</dbReference>
<feature type="transmembrane region" description="Helical" evidence="7">
    <location>
        <begin position="265"/>
        <end position="285"/>
    </location>
</feature>
<evidence type="ECO:0000259" key="8">
    <source>
        <dbReference type="Pfam" id="PF01694"/>
    </source>
</evidence>
<evidence type="ECO:0000256" key="3">
    <source>
        <dbReference type="ARBA" id="ARBA00022692"/>
    </source>
</evidence>
<proteinExistence type="inferred from homology"/>
<dbReference type="InterPro" id="IPR050925">
    <property type="entry name" value="Rhomboid_protease_S54"/>
</dbReference>
<dbReference type="EMBL" id="NEFX01000004">
    <property type="protein sequence ID" value="OTW31717.1"/>
    <property type="molecule type" value="Genomic_DNA"/>
</dbReference>
<keyword evidence="11" id="KW-1185">Reference proteome</keyword>
<comment type="similarity">
    <text evidence="2">Belongs to the peptidase S54 family.</text>
</comment>
<evidence type="ECO:0000256" key="1">
    <source>
        <dbReference type="ARBA" id="ARBA00004141"/>
    </source>
</evidence>
<reference evidence="9" key="2">
    <citation type="submission" date="2019-11" db="EMBL/GenBank/DDBJ databases">
        <title>Whole genome comparisons of Staphylococcus agnetis isolates from cattle and chickens.</title>
        <authorList>
            <person name="Rhoads D."/>
            <person name="Shwani A."/>
            <person name="Adkins P."/>
            <person name="Calcutt M."/>
            <person name="Middleton J."/>
        </authorList>
    </citation>
    <scope>NUCLEOTIDE SEQUENCE</scope>
    <source>
        <strain evidence="9">1387</strain>
    </source>
</reference>
<dbReference type="InterPro" id="IPR011990">
    <property type="entry name" value="TPR-like_helical_dom_sf"/>
</dbReference>
<keyword evidence="9" id="KW-0645">Protease</keyword>
<dbReference type="EMBL" id="WMFL01000088">
    <property type="protein sequence ID" value="NJI03637.1"/>
    <property type="molecule type" value="Genomic_DNA"/>
</dbReference>
<dbReference type="Gene3D" id="1.25.40.10">
    <property type="entry name" value="Tetratricopeptide repeat domain"/>
    <property type="match status" value="1"/>
</dbReference>
<dbReference type="InterPro" id="IPR028061">
    <property type="entry name" value="Fis1_TPR_C"/>
</dbReference>
<keyword evidence="6 7" id="KW-0472">Membrane</keyword>
<dbReference type="InterPro" id="IPR022764">
    <property type="entry name" value="Peptidase_S54_rhomboid_dom"/>
</dbReference>
<accession>A0A242VH91</accession>
<reference evidence="10 11" key="1">
    <citation type="submission" date="2017-04" db="EMBL/GenBank/DDBJ databases">
        <title>Staphylococcus agnetis, a potential pathogen in the broiler production.</title>
        <authorList>
            <person name="Poulsen L."/>
        </authorList>
    </citation>
    <scope>NUCLEOTIDE SEQUENCE [LARGE SCALE GENOMIC DNA]</scope>
    <source>
        <strain evidence="10 11">723_310714_2_2_spleen</strain>
    </source>
</reference>
<dbReference type="GO" id="GO:0004252">
    <property type="term" value="F:serine-type endopeptidase activity"/>
    <property type="evidence" value="ECO:0007669"/>
    <property type="project" value="InterPro"/>
</dbReference>
<dbReference type="KEGG" id="sagq:EP23_03580"/>
<dbReference type="GO" id="GO:0006508">
    <property type="term" value="P:proteolysis"/>
    <property type="evidence" value="ECO:0007669"/>
    <property type="project" value="UniProtKB-KW"/>
</dbReference>
<dbReference type="Pfam" id="PF01694">
    <property type="entry name" value="Rhomboid"/>
    <property type="match status" value="1"/>
</dbReference>
<evidence type="ECO:0000256" key="4">
    <source>
        <dbReference type="ARBA" id="ARBA00022801"/>
    </source>
</evidence>
<protein>
    <submittedName>
        <fullName evidence="9">Rhomboid family intramembrane serine protease</fullName>
    </submittedName>
</protein>
<feature type="transmembrane region" description="Helical" evidence="7">
    <location>
        <begin position="342"/>
        <end position="362"/>
    </location>
</feature>
<dbReference type="Proteomes" id="UP000195208">
    <property type="component" value="Unassembled WGS sequence"/>
</dbReference>
<feature type="transmembrane region" description="Helical" evidence="7">
    <location>
        <begin position="315"/>
        <end position="335"/>
    </location>
</feature>
<dbReference type="RefSeq" id="WP_060551129.1">
    <property type="nucleotide sequence ID" value="NZ_CP009623.1"/>
</dbReference>
<keyword evidence="3 7" id="KW-0812">Transmembrane</keyword>
<organism evidence="9 12">
    <name type="scientific">Staphylococcus agnetis</name>
    <dbReference type="NCBI Taxonomy" id="985762"/>
    <lineage>
        <taxon>Bacteria</taxon>
        <taxon>Bacillati</taxon>
        <taxon>Bacillota</taxon>
        <taxon>Bacilli</taxon>
        <taxon>Bacillales</taxon>
        <taxon>Staphylococcaceae</taxon>
        <taxon>Staphylococcus</taxon>
    </lineage>
</organism>
<evidence type="ECO:0000256" key="7">
    <source>
        <dbReference type="SAM" id="Phobius"/>
    </source>
</evidence>
<sequence length="479" mass="55711">MIDEKFQWKSAYLWIKYYNYKCVHFDKEKSEIWLSNQKKHHIVIFKFGEFTSQELGFTHERLKEHKEDIDAFLSFDVRKYDVYVFNDKNIDVQHFTEHHPIKIKFHHIESRKTFINKIKHPLLKRELTNKDTKSSTYYKQRTLNQNPVEHAMYQFAPITYALIATNVIVWLTILLFLPHRTDLEIINVGALSHFNFVHGEIYRLVSSIFLHLNFEHLLFNMLSLFIFGKIVESLVGRWQMLVIYLFSGIMGNLFSLAFLNDNISLGASGAIFGLLGAIVAMMLISKKFTQKMMLQIIIATLIMAVISLFMNNVNIIAHLGGLFAGGLIVYIGYFYKTFKKGFHILIIVTSVLIIGLLVRIFLIEDVNIYNKIIQKQMNEGHFSEAKHMIRETVKKDYANDETYYLSGFVIAAKNSKAEAIAEWERGLRIFPDSPLLNYQMAIANRSLGDNKSAKKFIKKVLEVDPQNKNAINLKKELDD</sequence>
<dbReference type="Gene3D" id="1.20.1540.10">
    <property type="entry name" value="Rhomboid-like"/>
    <property type="match status" value="1"/>
</dbReference>
<feature type="transmembrane region" description="Helical" evidence="7">
    <location>
        <begin position="208"/>
        <end position="228"/>
    </location>
</feature>
<evidence type="ECO:0000256" key="6">
    <source>
        <dbReference type="ARBA" id="ARBA00023136"/>
    </source>
</evidence>
<dbReference type="AlphaFoldDB" id="A0A242VH91"/>
<dbReference type="SUPFAM" id="SSF144091">
    <property type="entry name" value="Rhomboid-like"/>
    <property type="match status" value="1"/>
</dbReference>
<keyword evidence="4" id="KW-0378">Hydrolase</keyword>
<evidence type="ECO:0000313" key="9">
    <source>
        <dbReference type="EMBL" id="NJI03637.1"/>
    </source>
</evidence>
<evidence type="ECO:0000313" key="10">
    <source>
        <dbReference type="EMBL" id="OTW31717.1"/>
    </source>
</evidence>
<evidence type="ECO:0000313" key="12">
    <source>
        <dbReference type="Proteomes" id="UP000646308"/>
    </source>
</evidence>
<evidence type="ECO:0000256" key="5">
    <source>
        <dbReference type="ARBA" id="ARBA00022989"/>
    </source>
</evidence>
<dbReference type="OrthoDB" id="9813074at2"/>
<dbReference type="PANTHER" id="PTHR43731:SF14">
    <property type="entry name" value="PRESENILIN-ASSOCIATED RHOMBOID-LIKE PROTEIN, MITOCHONDRIAL"/>
    <property type="match status" value="1"/>
</dbReference>